<feature type="compositionally biased region" description="Low complexity" evidence="1">
    <location>
        <begin position="1"/>
        <end position="34"/>
    </location>
</feature>
<comment type="caution">
    <text evidence="2">The sequence shown here is derived from an EMBL/GenBank/DDBJ whole genome shotgun (WGS) entry which is preliminary data.</text>
</comment>
<accession>A0A482T9N6</accession>
<evidence type="ECO:0000256" key="1">
    <source>
        <dbReference type="SAM" id="MobiDB-lite"/>
    </source>
</evidence>
<dbReference type="AlphaFoldDB" id="A0A482T9N6"/>
<feature type="region of interest" description="Disordered" evidence="1">
    <location>
        <begin position="1"/>
        <end position="37"/>
    </location>
</feature>
<gene>
    <name evidence="2" type="ORF">ELS19_06145</name>
</gene>
<dbReference type="RefSeq" id="WP_129783995.1">
    <property type="nucleotide sequence ID" value="NZ_RZHH01000002.1"/>
</dbReference>
<evidence type="ECO:0000313" key="3">
    <source>
        <dbReference type="Proteomes" id="UP000294028"/>
    </source>
</evidence>
<protein>
    <submittedName>
        <fullName evidence="2">Uncharacterized protein</fullName>
    </submittedName>
</protein>
<name>A0A482T9N6_9EURY</name>
<feature type="region of interest" description="Disordered" evidence="1">
    <location>
        <begin position="115"/>
        <end position="137"/>
    </location>
</feature>
<reference evidence="2 3" key="1">
    <citation type="submission" date="2018-12" db="EMBL/GenBank/DDBJ databases">
        <title>Genome analysis provides insights into bioremediation potentialities of Halogeometricum borinquense strain N11.</title>
        <authorList>
            <person name="Najjari A."/>
            <person name="Youssef N."/>
            <person name="Fhoula I."/>
            <person name="Ben Dhia O."/>
            <person name="Mahjoubi M."/>
            <person name="Ouzari H.I."/>
            <person name="Cherif A."/>
        </authorList>
    </citation>
    <scope>NUCLEOTIDE SEQUENCE [LARGE SCALE GENOMIC DNA]</scope>
    <source>
        <strain evidence="2 3">N11</strain>
    </source>
</reference>
<feature type="compositionally biased region" description="Basic and acidic residues" evidence="1">
    <location>
        <begin position="172"/>
        <end position="189"/>
    </location>
</feature>
<feature type="region of interest" description="Disordered" evidence="1">
    <location>
        <begin position="164"/>
        <end position="189"/>
    </location>
</feature>
<dbReference type="Proteomes" id="UP000294028">
    <property type="component" value="Unassembled WGS sequence"/>
</dbReference>
<sequence>MTENIQQRQEQQADIQASLSAASSSTNAATQMAAQEEEKVYKNHKFLAQLRDSGLDEEFRADLGPLLAGAHVTASRRDDYERYIKWINENEAERELIRNTPGRHLRQRPTMQMIAQETHRRDDRQWTPPMTQDERGDHRNAMEAVTNFQSLAVEGRGIETVGTVQTSTEVTRQTDEEKSLKERVEGVYR</sequence>
<proteinExistence type="predicted"/>
<evidence type="ECO:0000313" key="2">
    <source>
        <dbReference type="EMBL" id="RYJ13577.1"/>
    </source>
</evidence>
<organism evidence="2 3">
    <name type="scientific">Halogeometricum borinquense</name>
    <dbReference type="NCBI Taxonomy" id="60847"/>
    <lineage>
        <taxon>Archaea</taxon>
        <taxon>Methanobacteriati</taxon>
        <taxon>Methanobacteriota</taxon>
        <taxon>Stenosarchaea group</taxon>
        <taxon>Halobacteria</taxon>
        <taxon>Halobacteriales</taxon>
        <taxon>Haloferacaceae</taxon>
        <taxon>Halogeometricum</taxon>
    </lineage>
</organism>
<dbReference type="EMBL" id="RZHH01000002">
    <property type="protein sequence ID" value="RYJ13577.1"/>
    <property type="molecule type" value="Genomic_DNA"/>
</dbReference>